<dbReference type="GO" id="GO:0016853">
    <property type="term" value="F:isomerase activity"/>
    <property type="evidence" value="ECO:0007669"/>
    <property type="project" value="UniProtKB-KW"/>
</dbReference>
<accession>A0A3E0EA12</accession>
<dbReference type="Proteomes" id="UP000257136">
    <property type="component" value="Unassembled WGS sequence"/>
</dbReference>
<name>A0A3E0EA12_9FLAO</name>
<dbReference type="CDD" id="cd03025">
    <property type="entry name" value="DsbA_FrnE_like"/>
    <property type="match status" value="1"/>
</dbReference>
<keyword evidence="1" id="KW-0413">Isomerase</keyword>
<reference evidence="1 2" key="1">
    <citation type="submission" date="2018-08" db="EMBL/GenBank/DDBJ databases">
        <title>Genomic Encyclopedia of Archaeal and Bacterial Type Strains, Phase II (KMG-II): from individual species to whole genera.</title>
        <authorList>
            <person name="Goeker M."/>
        </authorList>
    </citation>
    <scope>NUCLEOTIDE SEQUENCE [LARGE SCALE GENOMIC DNA]</scope>
    <source>
        <strain evidence="1 2">DSM 100880</strain>
    </source>
</reference>
<dbReference type="InterPro" id="IPR036249">
    <property type="entry name" value="Thioredoxin-like_sf"/>
</dbReference>
<dbReference type="PANTHER" id="PTHR13887">
    <property type="entry name" value="GLUTATHIONE S-TRANSFERASE KAPPA"/>
    <property type="match status" value="1"/>
</dbReference>
<organism evidence="1 2">
    <name type="scientific">Flavobacterium aquicola</name>
    <dbReference type="NCBI Taxonomy" id="1682742"/>
    <lineage>
        <taxon>Bacteria</taxon>
        <taxon>Pseudomonadati</taxon>
        <taxon>Bacteroidota</taxon>
        <taxon>Flavobacteriia</taxon>
        <taxon>Flavobacteriales</taxon>
        <taxon>Flavobacteriaceae</taxon>
        <taxon>Flavobacterium</taxon>
    </lineage>
</organism>
<evidence type="ECO:0000313" key="1">
    <source>
        <dbReference type="EMBL" id="REG94099.1"/>
    </source>
</evidence>
<sequence length="325" mass="36902">MILIMLGNSGCQAQTKDKMKNSNPLLCNPESGICEIPADNTNTADSSLIKSDKKPVKIIYYTDPICSSCWGIEPQLRKLKLEYGNSIDIEYRMGGLLPDWNYNSGGISKPSDVAHHWDEVSIYYDMPIDGSVWLEDPLSSSYPPSIAFKAAQIQDIEKAVLFLREIREMVFLEKKNITKWEHLELAAKNAGLDIAKFKTDYEGKAKELFEEDLKLGKELGVRGFPTMIFTNTAVNKELVYGSKPYSTFENALLKVFPSASKTSYNKTWTSIFTKYNSLTAKEFSELTNTDRNESEKHLDELVLDRKLEKFTTKNGAIWRLKNTSR</sequence>
<proteinExistence type="predicted"/>
<dbReference type="EMBL" id="QUNI01000013">
    <property type="protein sequence ID" value="REG94099.1"/>
    <property type="molecule type" value="Genomic_DNA"/>
</dbReference>
<comment type="caution">
    <text evidence="1">The sequence shown here is derived from an EMBL/GenBank/DDBJ whole genome shotgun (WGS) entry which is preliminary data.</text>
</comment>
<dbReference type="Gene3D" id="3.40.30.10">
    <property type="entry name" value="Glutaredoxin"/>
    <property type="match status" value="1"/>
</dbReference>
<gene>
    <name evidence="1" type="ORF">C8P67_11369</name>
</gene>
<keyword evidence="2" id="KW-1185">Reference proteome</keyword>
<evidence type="ECO:0000313" key="2">
    <source>
        <dbReference type="Proteomes" id="UP000257136"/>
    </source>
</evidence>
<dbReference type="SUPFAM" id="SSF52833">
    <property type="entry name" value="Thioredoxin-like"/>
    <property type="match status" value="1"/>
</dbReference>
<protein>
    <submittedName>
        <fullName evidence="1">Putative DsbA family dithiol-disulfide isomerase</fullName>
    </submittedName>
</protein>
<dbReference type="Gene3D" id="1.10.472.60">
    <property type="entry name" value="putative protein disulfide isomerase domain"/>
    <property type="match status" value="1"/>
</dbReference>
<dbReference type="AlphaFoldDB" id="A0A3E0EA12"/>
<dbReference type="Pfam" id="PF13743">
    <property type="entry name" value="Thioredoxin_5"/>
    <property type="match status" value="1"/>
</dbReference>